<reference evidence="1" key="1">
    <citation type="journal article" date="2023" name="G3 (Bethesda)">
        <title>A reference genome for the long-term kleptoplast-retaining sea slug Elysia crispata morphotype clarki.</title>
        <authorList>
            <person name="Eastman K.E."/>
            <person name="Pendleton A.L."/>
            <person name="Shaikh M.A."/>
            <person name="Suttiyut T."/>
            <person name="Ogas R."/>
            <person name="Tomko P."/>
            <person name="Gavelis G."/>
            <person name="Widhalm J.R."/>
            <person name="Wisecaver J.H."/>
        </authorList>
    </citation>
    <scope>NUCLEOTIDE SEQUENCE</scope>
    <source>
        <strain evidence="1">ECLA1</strain>
    </source>
</reference>
<proteinExistence type="predicted"/>
<evidence type="ECO:0000313" key="1">
    <source>
        <dbReference type="EMBL" id="KAK3788980.1"/>
    </source>
</evidence>
<sequence>MVKSYRYTYPSGSGPDFNFREVNGDMITHENSVFRSFILTCRSFVAKTHCEALTIDLVRKYGPYYELVHEPLWIPQFIKAIFDTGLNKSPVKNISSFRPLWPNQLKSQGKALACRPRSHFKHASVP</sequence>
<protein>
    <submittedName>
        <fullName evidence="1">Uncharacterized protein</fullName>
    </submittedName>
</protein>
<keyword evidence="2" id="KW-1185">Reference proteome</keyword>
<dbReference type="EMBL" id="JAWDGP010001707">
    <property type="protein sequence ID" value="KAK3788980.1"/>
    <property type="molecule type" value="Genomic_DNA"/>
</dbReference>
<organism evidence="1 2">
    <name type="scientific">Elysia crispata</name>
    <name type="common">lettuce slug</name>
    <dbReference type="NCBI Taxonomy" id="231223"/>
    <lineage>
        <taxon>Eukaryota</taxon>
        <taxon>Metazoa</taxon>
        <taxon>Spiralia</taxon>
        <taxon>Lophotrochozoa</taxon>
        <taxon>Mollusca</taxon>
        <taxon>Gastropoda</taxon>
        <taxon>Heterobranchia</taxon>
        <taxon>Euthyneura</taxon>
        <taxon>Panpulmonata</taxon>
        <taxon>Sacoglossa</taxon>
        <taxon>Placobranchoidea</taxon>
        <taxon>Plakobranchidae</taxon>
        <taxon>Elysia</taxon>
    </lineage>
</organism>
<comment type="caution">
    <text evidence="1">The sequence shown here is derived from an EMBL/GenBank/DDBJ whole genome shotgun (WGS) entry which is preliminary data.</text>
</comment>
<dbReference type="AlphaFoldDB" id="A0AAE1AK42"/>
<gene>
    <name evidence="1" type="ORF">RRG08_039588</name>
</gene>
<dbReference type="Proteomes" id="UP001283361">
    <property type="component" value="Unassembled WGS sequence"/>
</dbReference>
<name>A0AAE1AK42_9GAST</name>
<evidence type="ECO:0000313" key="2">
    <source>
        <dbReference type="Proteomes" id="UP001283361"/>
    </source>
</evidence>
<accession>A0AAE1AK42</accession>